<comment type="caution">
    <text evidence="1">The sequence shown here is derived from an EMBL/GenBank/DDBJ whole genome shotgun (WGS) entry which is preliminary data.</text>
</comment>
<dbReference type="Proteomes" id="UP000006001">
    <property type="component" value="Unassembled WGS sequence"/>
</dbReference>
<accession>D0WE93</accession>
<protein>
    <submittedName>
        <fullName evidence="1">Uncharacterized protein</fullName>
    </submittedName>
</protein>
<name>D0WE93_SLAES</name>
<gene>
    <name evidence="1" type="ORF">HMPREF0762_00118</name>
</gene>
<proteinExistence type="predicted"/>
<keyword evidence="2" id="KW-1185">Reference proteome</keyword>
<dbReference type="HOGENOM" id="CLU_3239699_0_0_11"/>
<dbReference type="EMBL" id="ACUX02000004">
    <property type="protein sequence ID" value="EEZ62031.1"/>
    <property type="molecule type" value="Genomic_DNA"/>
</dbReference>
<organism evidence="1 2">
    <name type="scientific">Slackia exigua (strain ATCC 700122 / DSM 15923 / CIP 105133 / JCM 11022 / KCTC 5966 / S-7)</name>
    <dbReference type="NCBI Taxonomy" id="649764"/>
    <lineage>
        <taxon>Bacteria</taxon>
        <taxon>Bacillati</taxon>
        <taxon>Actinomycetota</taxon>
        <taxon>Coriobacteriia</taxon>
        <taxon>Eggerthellales</taxon>
        <taxon>Eggerthellaceae</taxon>
        <taxon>Slackia</taxon>
    </lineage>
</organism>
<dbReference type="AlphaFoldDB" id="D0WE93"/>
<dbReference type="STRING" id="649764.HMPREF0762_00118"/>
<evidence type="ECO:0000313" key="1">
    <source>
        <dbReference type="EMBL" id="EEZ62031.1"/>
    </source>
</evidence>
<sequence>MRHVALRKPYHRVHVRRTTSRFLRLPACNGGWPCAILLELFCV</sequence>
<reference evidence="1" key="1">
    <citation type="submission" date="2009-10" db="EMBL/GenBank/DDBJ databases">
        <authorList>
            <person name="Weinstock G."/>
            <person name="Sodergren E."/>
            <person name="Clifton S."/>
            <person name="Fulton L."/>
            <person name="Fulton B."/>
            <person name="Courtney L."/>
            <person name="Fronick C."/>
            <person name="Harrison M."/>
            <person name="Strong C."/>
            <person name="Farmer C."/>
            <person name="Delahaunty K."/>
            <person name="Markovic C."/>
            <person name="Hall O."/>
            <person name="Minx P."/>
            <person name="Tomlinson C."/>
            <person name="Mitreva M."/>
            <person name="Nelson J."/>
            <person name="Hou S."/>
            <person name="Wollam A."/>
            <person name="Pepin K.H."/>
            <person name="Johnson M."/>
            <person name="Bhonagiri V."/>
            <person name="Nash W.E."/>
            <person name="Warren W."/>
            <person name="Chinwalla A."/>
            <person name="Mardis E.R."/>
            <person name="Wilson R.K."/>
        </authorList>
    </citation>
    <scope>NUCLEOTIDE SEQUENCE [LARGE SCALE GENOMIC DNA]</scope>
    <source>
        <strain evidence="1">ATCC 700122</strain>
    </source>
</reference>
<evidence type="ECO:0000313" key="2">
    <source>
        <dbReference type="Proteomes" id="UP000006001"/>
    </source>
</evidence>